<dbReference type="KEGG" id="tmn:UCRPA7_7481"/>
<evidence type="ECO:0000259" key="2">
    <source>
        <dbReference type="Pfam" id="PF22786"/>
    </source>
</evidence>
<feature type="chain" id="PRO_5012633077" evidence="1">
    <location>
        <begin position="16"/>
        <end position="772"/>
    </location>
</feature>
<sequence length="772" mass="83854">MIILALLSIGVISVAFVVPAAVEEYAKEAAVLEPTNLSLESITADGLRARIQANFRLDGSRVKNDYVRRVGRVATWVVRGLGTEKTKISVYLPEYDNTLLGTAAVPPLAISIVDGHNTAVDFVADLVPGDAEGIRAIANEWLEGRLGTLRVHGIADIQIKSGIIPLGTHTVSEYLTFEAKKLPEVPEYNITKVNFRETPIPGVDKKAMAADISLTAFNKYPIQVDVPELGFEVLVPDCGQSDPYILVADAVTRPVTIRPQSDVVLDVQGLVRELPESLTRECPDSKSSPLDLLLKQYLGGEAATVFVRGKKQSDSETPDWLGEILASVTVPVPFPGRTFDNLIRNFSLADVHFTMPNPLADPDDPDANPTVSGEIQVIATLPSEMNFEINVTGIRASSDVFYRGKKLGELNLRRFQAANTTKLPATDEHEAELMIQSRIKNAPLNVTDSDVLTDVIQAMLFGGKKLILDIKARVDVKVQTVLGQLVLKDVPTEGKIPLKPLPRQTIGSLQPEVGAIEILDTAYKSITLQARVNITNPTPYTAHIPAFSIHVLSNGSLVGAATAENLDVIKGKNTNLLITAKWNPSMGGDRGEELGRELLSQYISGLNTSLTLRAHRDSIPGQPLLGEALSKLNLTVVAPKLHVPGGDESEKGHFIREATFHIFSSSATFTLVSPLQHNTLYIEHINATAFYNRTESVGKILYEYPFAAPPGESQTPRLPVEWSLGSDGYEKVRKALGGQLKLDAAAVVGVRLGNWKETVWYEGRGIGAKVRL</sequence>
<dbReference type="Pfam" id="PF26174">
    <property type="entry name" value="LEA-2_1"/>
    <property type="match status" value="1"/>
</dbReference>
<feature type="domain" description="Tag1-like fifth Ig-like" evidence="4">
    <location>
        <begin position="648"/>
        <end position="760"/>
    </location>
</feature>
<dbReference type="PANTHER" id="PTHR35895">
    <property type="entry name" value="CHROMOSOME 16, WHOLE GENOME SHOTGUN SEQUENCE"/>
    <property type="match status" value="1"/>
</dbReference>
<evidence type="ECO:0000259" key="3">
    <source>
        <dbReference type="Pfam" id="PF26150"/>
    </source>
</evidence>
<dbReference type="EMBL" id="KB933302">
    <property type="protein sequence ID" value="EON97008.1"/>
    <property type="molecule type" value="Genomic_DNA"/>
</dbReference>
<feature type="domain" description="Tag1 C-terminal" evidence="2">
    <location>
        <begin position="385"/>
        <end position="498"/>
    </location>
</feature>
<dbReference type="InterPro" id="IPR046368">
    <property type="entry name" value="Tag1"/>
</dbReference>
<dbReference type="Proteomes" id="UP000014074">
    <property type="component" value="Unassembled WGS sequence"/>
</dbReference>
<accession>R8BCI2</accession>
<evidence type="ECO:0000256" key="1">
    <source>
        <dbReference type="SAM" id="SignalP"/>
    </source>
</evidence>
<evidence type="ECO:0000259" key="4">
    <source>
        <dbReference type="Pfam" id="PF26153"/>
    </source>
</evidence>
<keyword evidence="6" id="KW-1185">Reference proteome</keyword>
<dbReference type="OrthoDB" id="5596576at2759"/>
<dbReference type="InterPro" id="IPR059065">
    <property type="entry name" value="Ig_Tag1-like_4th"/>
</dbReference>
<dbReference type="AlphaFoldDB" id="R8BCI2"/>
<dbReference type="HOGENOM" id="CLU_006918_0_0_1"/>
<dbReference type="GO" id="GO:0000329">
    <property type="term" value="C:fungal-type vacuole membrane"/>
    <property type="evidence" value="ECO:0007669"/>
    <property type="project" value="InterPro"/>
</dbReference>
<name>R8BCI2_PHAM7</name>
<dbReference type="RefSeq" id="XP_007918203.1">
    <property type="nucleotide sequence ID" value="XM_007920012.1"/>
</dbReference>
<proteinExistence type="predicted"/>
<dbReference type="InterPro" id="IPR055011">
    <property type="entry name" value="Tag1_C"/>
</dbReference>
<reference evidence="6" key="1">
    <citation type="journal article" date="2013" name="Genome Announc.">
        <title>Draft genome sequence of the ascomycete Phaeoacremonium aleophilum strain UCR-PA7, a causal agent of the esca disease complex in grapevines.</title>
        <authorList>
            <person name="Blanco-Ulate B."/>
            <person name="Rolshausen P."/>
            <person name="Cantu D."/>
        </authorList>
    </citation>
    <scope>NUCLEOTIDE SEQUENCE [LARGE SCALE GENOMIC DNA]</scope>
    <source>
        <strain evidence="6">UCR-PA7</strain>
    </source>
</reference>
<dbReference type="InterPro" id="IPR059066">
    <property type="entry name" value="Ig_Tag1-like_5th"/>
</dbReference>
<keyword evidence="1" id="KW-0732">Signal</keyword>
<gene>
    <name evidence="5" type="ORF">UCRPA7_7481</name>
</gene>
<protein>
    <submittedName>
        <fullName evidence="5">Putative pre-rrna processing protein</fullName>
    </submittedName>
</protein>
<dbReference type="eggNOG" id="ENOG502QZVV">
    <property type="taxonomic scope" value="Eukaryota"/>
</dbReference>
<feature type="signal peptide" evidence="1">
    <location>
        <begin position="1"/>
        <end position="15"/>
    </location>
</feature>
<dbReference type="PANTHER" id="PTHR35895:SF3">
    <property type="entry name" value="PRE-RRNA PROCESSING PROTEIN"/>
    <property type="match status" value="1"/>
</dbReference>
<dbReference type="Pfam" id="PF26153">
    <property type="entry name" value="LEA-2L_5"/>
    <property type="match status" value="1"/>
</dbReference>
<dbReference type="Pfam" id="PF26150">
    <property type="entry name" value="LEA-2_4"/>
    <property type="match status" value="1"/>
</dbReference>
<dbReference type="Pfam" id="PF22786">
    <property type="entry name" value="Tag1_C"/>
    <property type="match status" value="1"/>
</dbReference>
<dbReference type="GeneID" id="19328245"/>
<feature type="domain" description="Tag1-like fourth Ig-like" evidence="3">
    <location>
        <begin position="510"/>
        <end position="623"/>
    </location>
</feature>
<evidence type="ECO:0000313" key="6">
    <source>
        <dbReference type="Proteomes" id="UP000014074"/>
    </source>
</evidence>
<evidence type="ECO:0000313" key="5">
    <source>
        <dbReference type="EMBL" id="EON97008.1"/>
    </source>
</evidence>
<organism evidence="5 6">
    <name type="scientific">Phaeoacremonium minimum (strain UCR-PA7)</name>
    <name type="common">Esca disease fungus</name>
    <name type="synonym">Togninia minima</name>
    <dbReference type="NCBI Taxonomy" id="1286976"/>
    <lineage>
        <taxon>Eukaryota</taxon>
        <taxon>Fungi</taxon>
        <taxon>Dikarya</taxon>
        <taxon>Ascomycota</taxon>
        <taxon>Pezizomycotina</taxon>
        <taxon>Sordariomycetes</taxon>
        <taxon>Sordariomycetidae</taxon>
        <taxon>Togniniales</taxon>
        <taxon>Togniniaceae</taxon>
        <taxon>Phaeoacremonium</taxon>
    </lineage>
</organism>